<keyword evidence="1" id="KW-0433">Leucine-rich repeat</keyword>
<dbReference type="SUPFAM" id="SSF52200">
    <property type="entry name" value="Toll/Interleukin receptor TIR domain"/>
    <property type="match status" value="1"/>
</dbReference>
<dbReference type="InterPro" id="IPR036390">
    <property type="entry name" value="WH_DNA-bd_sf"/>
</dbReference>
<feature type="compositionally biased region" description="Acidic residues" evidence="5">
    <location>
        <begin position="1048"/>
        <end position="1057"/>
    </location>
</feature>
<dbReference type="KEGG" id="peu:105108603"/>
<evidence type="ECO:0000256" key="3">
    <source>
        <dbReference type="ARBA" id="ARBA00022821"/>
    </source>
</evidence>
<evidence type="ECO:0000313" key="7">
    <source>
        <dbReference type="Proteomes" id="UP000694918"/>
    </source>
</evidence>
<dbReference type="GO" id="GO:0043531">
    <property type="term" value="F:ADP binding"/>
    <property type="evidence" value="ECO:0007669"/>
    <property type="project" value="InterPro"/>
</dbReference>
<feature type="region of interest" description="Disordered" evidence="5">
    <location>
        <begin position="561"/>
        <end position="581"/>
    </location>
</feature>
<keyword evidence="7" id="KW-1185">Reference proteome</keyword>
<feature type="region of interest" description="Disordered" evidence="5">
    <location>
        <begin position="935"/>
        <end position="1083"/>
    </location>
</feature>
<dbReference type="GO" id="GO:0007165">
    <property type="term" value="P:signal transduction"/>
    <property type="evidence" value="ECO:0007669"/>
    <property type="project" value="InterPro"/>
</dbReference>
<dbReference type="GeneID" id="105108603"/>
<evidence type="ECO:0000256" key="1">
    <source>
        <dbReference type="ARBA" id="ARBA00022614"/>
    </source>
</evidence>
<dbReference type="PROSITE" id="PS51450">
    <property type="entry name" value="LRR"/>
    <property type="match status" value="1"/>
</dbReference>
<dbReference type="InterPro" id="IPR027417">
    <property type="entry name" value="P-loop_NTPase"/>
</dbReference>
<dbReference type="SUPFAM" id="SSF46785">
    <property type="entry name" value="Winged helix' DNA-binding domain"/>
    <property type="match status" value="1"/>
</dbReference>
<dbReference type="Gene3D" id="3.80.10.10">
    <property type="entry name" value="Ribonuclease Inhibitor"/>
    <property type="match status" value="1"/>
</dbReference>
<feature type="compositionally biased region" description="Basic and acidic residues" evidence="5">
    <location>
        <begin position="941"/>
        <end position="962"/>
    </location>
</feature>
<dbReference type="Pfam" id="PF00931">
    <property type="entry name" value="NB-ARC"/>
    <property type="match status" value="1"/>
</dbReference>
<dbReference type="InterPro" id="IPR044974">
    <property type="entry name" value="Disease_R_plants"/>
</dbReference>
<proteinExistence type="predicted"/>
<dbReference type="GO" id="GO:0006952">
    <property type="term" value="P:defense response"/>
    <property type="evidence" value="ECO:0007669"/>
    <property type="project" value="UniProtKB-KW"/>
</dbReference>
<protein>
    <submittedName>
        <fullName evidence="8">TMV resistance protein N-like isoform X1</fullName>
    </submittedName>
</protein>
<dbReference type="SUPFAM" id="SSF52058">
    <property type="entry name" value="L domain-like"/>
    <property type="match status" value="1"/>
</dbReference>
<dbReference type="Gene3D" id="1.10.8.430">
    <property type="entry name" value="Helical domain of apoptotic protease-activating factors"/>
    <property type="match status" value="1"/>
</dbReference>
<dbReference type="PROSITE" id="PS50104">
    <property type="entry name" value="TIR"/>
    <property type="match status" value="1"/>
</dbReference>
<feature type="compositionally biased region" description="Acidic residues" evidence="5">
    <location>
        <begin position="1119"/>
        <end position="1138"/>
    </location>
</feature>
<dbReference type="AlphaFoldDB" id="A0AAJ6X0J1"/>
<dbReference type="SUPFAM" id="SSF52540">
    <property type="entry name" value="P-loop containing nucleoside triphosphate hydrolases"/>
    <property type="match status" value="1"/>
</dbReference>
<feature type="compositionally biased region" description="Acidic residues" evidence="5">
    <location>
        <begin position="561"/>
        <end position="570"/>
    </location>
</feature>
<dbReference type="InterPro" id="IPR035897">
    <property type="entry name" value="Toll_tir_struct_dom_sf"/>
</dbReference>
<dbReference type="InterPro" id="IPR042197">
    <property type="entry name" value="Apaf_helical"/>
</dbReference>
<dbReference type="InterPro" id="IPR032675">
    <property type="entry name" value="LRR_dom_sf"/>
</dbReference>
<dbReference type="RefSeq" id="XP_011001262.1">
    <property type="nucleotide sequence ID" value="XM_011002960.1"/>
</dbReference>
<evidence type="ECO:0000256" key="5">
    <source>
        <dbReference type="SAM" id="MobiDB-lite"/>
    </source>
</evidence>
<name>A0AAJ6X0J1_POPEU</name>
<dbReference type="PANTHER" id="PTHR11017">
    <property type="entry name" value="LEUCINE-RICH REPEAT-CONTAINING PROTEIN"/>
    <property type="match status" value="1"/>
</dbReference>
<keyword evidence="2" id="KW-0677">Repeat</keyword>
<evidence type="ECO:0000256" key="4">
    <source>
        <dbReference type="ARBA" id="ARBA00023027"/>
    </source>
</evidence>
<feature type="compositionally biased region" description="Acidic residues" evidence="5">
    <location>
        <begin position="986"/>
        <end position="1022"/>
    </location>
</feature>
<dbReference type="PANTHER" id="PTHR11017:SF271">
    <property type="entry name" value="DISEASE RESISTANCE PROTEIN (TIR-NBS-LRR CLASS) FAMILY"/>
    <property type="match status" value="1"/>
</dbReference>
<dbReference type="SMART" id="SM00255">
    <property type="entry name" value="TIR"/>
    <property type="match status" value="1"/>
</dbReference>
<dbReference type="InterPro" id="IPR001611">
    <property type="entry name" value="Leu-rich_rpt"/>
</dbReference>
<organism evidence="7 8">
    <name type="scientific">Populus euphratica</name>
    <name type="common">Euphrates poplar</name>
    <dbReference type="NCBI Taxonomy" id="75702"/>
    <lineage>
        <taxon>Eukaryota</taxon>
        <taxon>Viridiplantae</taxon>
        <taxon>Streptophyta</taxon>
        <taxon>Embryophyta</taxon>
        <taxon>Tracheophyta</taxon>
        <taxon>Spermatophyta</taxon>
        <taxon>Magnoliopsida</taxon>
        <taxon>eudicotyledons</taxon>
        <taxon>Gunneridae</taxon>
        <taxon>Pentapetalae</taxon>
        <taxon>rosids</taxon>
        <taxon>fabids</taxon>
        <taxon>Malpighiales</taxon>
        <taxon>Salicaceae</taxon>
        <taxon>Saliceae</taxon>
        <taxon>Populus</taxon>
    </lineage>
</organism>
<feature type="compositionally biased region" description="Basic and acidic residues" evidence="5">
    <location>
        <begin position="1058"/>
        <end position="1067"/>
    </location>
</feature>
<dbReference type="FunFam" id="3.40.50.10140:FF:000007">
    <property type="entry name" value="Disease resistance protein (TIR-NBS-LRR class)"/>
    <property type="match status" value="1"/>
</dbReference>
<feature type="domain" description="TIR" evidence="6">
    <location>
        <begin position="20"/>
        <end position="187"/>
    </location>
</feature>
<feature type="compositionally biased region" description="Basic and acidic residues" evidence="5">
    <location>
        <begin position="1027"/>
        <end position="1042"/>
    </location>
</feature>
<keyword evidence="4" id="KW-0520">NAD</keyword>
<sequence>MASKLLSAGSFSSSSLLTECTYHVFLSFRGADTRKTFLGHLYNALVQAGIHTFKDDEELPPGAEISQQLKKAIQESKISIVVFSRDYASSRWCLNELVEILECRNTKGRTVFPIFCGVDPSHVRKQEGSFKKAFKAYENKEEKEKIDKWKNALKDAANLSGKDIYSTANGDESVLIKKIVKDVLNKLDIKNLNIPKYLVGIDSCVNNIIKSLNASDDVSMVGIRGMPGMGKTTIAKVVYQKLFQKFDGSCFLFDVNEKSKGPDSKVELQKQLIRETLGVNILKRKKISDVDSGISLIKDLLSNKKILLVLDGMDQPQQLDTFGGRSVFGKGSKIVITTTNEKLLAQLKVDKKHSVEEWDEEMCLDLFNFHAFEGKTPEEEWAELSKVVVEQSGKLPSALVVLGNRFSQISERDEWEKEIYELRKFPDQIHSKLKGSYDSLEDDLKSIFLDIACFFVGEDVDFVASILGGRYRYCNNLRSRIETLEERSLITIDFDDTIMMNDLVQKMGREIVRQTSHKYPGKHSRIWDHEDALDVLINHMGTESVEGLTLDEFDEDIMQTGTEDEEGLGTEDEKGLGTEDEEDRTLDVQASKFLTLRTEYFKEMRFLQLLRIDAVHLTGSFKIFPKGLIWLSWKGFTLNSLPLDFHLDNLIVLELQYSYNIKELKVLNKLKTLNLSYSKFTKTPNLLGLPCLEELILEDCERLVEVHESICLLKRLVSLNLNQCSRLKSLPSGISGLLKLESLLVEDCTDLQSISELPSSLETLDADGCEKLTEIQGIEDVSDCDFSLLGSNSLSKEFKKSLAEALCKRYEYSICLDGGSVPEWFISNPEEGYSLSFQAPPSADSDGKVRLVIWVVCACEIESTECELGIKISTDGFRLLEDSISPKSDNCSWIKYVVLEGIEAGDQLEMSMEIIEGDNIVQELGFYLIEEKPNVGEEDNRESRESAPKGKPNVDKRNDRRAIAYSSIDDEEDGSDSHTVASTIDDKEEDSDVQETFPEELYVEESDDSEATSSIDDEEENGSDGQETAKEKPNVKRWDYRRRIASSIDDEEEDGNDDRETAHGKPDVEEEDEDGKGSNNQETTLHIYNERWNNYLRKELPKWDILEFSVCSEDTASMNDDEDWDDDDSDSDGDSDSDSEGRSSVTSDD</sequence>
<keyword evidence="3" id="KW-0611">Plant defense</keyword>
<dbReference type="Pfam" id="PF01582">
    <property type="entry name" value="TIR"/>
    <property type="match status" value="1"/>
</dbReference>
<dbReference type="Pfam" id="PF23282">
    <property type="entry name" value="WHD_ROQ1"/>
    <property type="match status" value="1"/>
</dbReference>
<gene>
    <name evidence="8" type="primary">LOC105108603</name>
</gene>
<dbReference type="InterPro" id="IPR002182">
    <property type="entry name" value="NB-ARC"/>
</dbReference>
<accession>A0AAJ6X0J1</accession>
<dbReference type="Proteomes" id="UP000694918">
    <property type="component" value="Unplaced"/>
</dbReference>
<dbReference type="InterPro" id="IPR000157">
    <property type="entry name" value="TIR_dom"/>
</dbReference>
<feature type="region of interest" description="Disordered" evidence="5">
    <location>
        <begin position="1114"/>
        <end position="1149"/>
    </location>
</feature>
<evidence type="ECO:0000313" key="8">
    <source>
        <dbReference type="RefSeq" id="XP_011001262.1"/>
    </source>
</evidence>
<reference evidence="8" key="1">
    <citation type="submission" date="2025-08" db="UniProtKB">
        <authorList>
            <consortium name="RefSeq"/>
        </authorList>
    </citation>
    <scope>IDENTIFICATION</scope>
</reference>
<evidence type="ECO:0000256" key="2">
    <source>
        <dbReference type="ARBA" id="ARBA00022737"/>
    </source>
</evidence>
<dbReference type="InterPro" id="IPR058192">
    <property type="entry name" value="WHD_ROQ1-like"/>
</dbReference>
<evidence type="ECO:0000259" key="6">
    <source>
        <dbReference type="PROSITE" id="PS50104"/>
    </source>
</evidence>
<dbReference type="Gene3D" id="3.40.50.300">
    <property type="entry name" value="P-loop containing nucleotide triphosphate hydrolases"/>
    <property type="match status" value="1"/>
</dbReference>
<dbReference type="PRINTS" id="PR00364">
    <property type="entry name" value="DISEASERSIST"/>
</dbReference>
<dbReference type="Gene3D" id="3.40.50.10140">
    <property type="entry name" value="Toll/interleukin-1 receptor homology (TIR) domain"/>
    <property type="match status" value="1"/>
</dbReference>